<feature type="transmembrane region" description="Helical" evidence="2">
    <location>
        <begin position="454"/>
        <end position="476"/>
    </location>
</feature>
<feature type="transmembrane region" description="Helical" evidence="2">
    <location>
        <begin position="182"/>
        <end position="202"/>
    </location>
</feature>
<feature type="compositionally biased region" description="Low complexity" evidence="1">
    <location>
        <begin position="151"/>
        <end position="165"/>
    </location>
</feature>
<keyword evidence="2" id="KW-1133">Transmembrane helix</keyword>
<feature type="transmembrane region" description="Helical" evidence="2">
    <location>
        <begin position="373"/>
        <end position="391"/>
    </location>
</feature>
<organism evidence="3 4">
    <name type="scientific">Labrys okinawensis</name>
    <dbReference type="NCBI Taxonomy" id="346911"/>
    <lineage>
        <taxon>Bacteria</taxon>
        <taxon>Pseudomonadati</taxon>
        <taxon>Pseudomonadota</taxon>
        <taxon>Alphaproteobacteria</taxon>
        <taxon>Hyphomicrobiales</taxon>
        <taxon>Xanthobacteraceae</taxon>
        <taxon>Labrys</taxon>
    </lineage>
</organism>
<feature type="transmembrane region" description="Helical" evidence="2">
    <location>
        <begin position="243"/>
        <end position="269"/>
    </location>
</feature>
<feature type="transmembrane region" description="Helical" evidence="2">
    <location>
        <begin position="214"/>
        <end position="231"/>
    </location>
</feature>
<name>A0A2S9QDH6_9HYPH</name>
<feature type="transmembrane region" description="Helical" evidence="2">
    <location>
        <begin position="556"/>
        <end position="574"/>
    </location>
</feature>
<accession>A0A2S9QDH6</accession>
<feature type="transmembrane region" description="Helical" evidence="2">
    <location>
        <begin position="595"/>
        <end position="614"/>
    </location>
</feature>
<sequence>MRVSCSFNCRADRPYLSPAVFCDLFGQFRKDVEPRIARRLRCNDQSWVSMSEESAFLFIGLLVLAFPVLAIVAFVMTLGLRRRVQDLEERVRHLAGLRPVPVDAARAATPAAPAEERKAAEPVREAVAPVPAAVPAETLPAIEPPPPQARPEPVAAASAQAARRSAPPKPKVSLEEKLGTRWAVWVGGLALALGGAFLVRYAVEEELLGPGARILAGLVFSLALIGGGEYLRRRPVAPAAGQAVYIPGVVTAAGTVALFATVYAAYALYEFLSPAQAFVLLGLVGIATMYAAALHGPWLAGLGLVGAYGAPLLVSSNQPNPWALALYVVVVTAAAFMLARIRLWRWLAIAAGLAAFCYGFVLGSIMGEDTGAMVFYILALSALIGAVLIYEPHHGKAYQSFDPVGLGAVAGLAILAVSFAGADVFGHASLATLLIVMALALAAALAFDALAPAAVIAGLAGLTCLWIWPIDGQLAAEPLVVVPGHLYLPFLMPDALQAYIEIAIVPAAVLLLATTISLMRHPRPQRPALALALAGTAPPIFALAIAYLRIESLRASLPFGAVAAGLAVLFAATTERFLRLETQTEQDGTPGAGSSLHAVASASAVALTLTFLIADSPLTLAFGLSALGAAWVSTLRPLPALRWCAAGFVLLVLARMGGAWTLADAGLERFPDWQDILLRYAIPAAAFYYGGILLRRRKADMPAAILDFGAILLACVAVVFAIRLGLRGAEEAAHPGMSLAEAGLYTALAFAASMALVYRSGATTSPVYRAAAPISVIIALSLTVSGPMITANPVVSGEMIGGGALFNTLLPGYALPALLAGAAALFWHWYGRGAGKDEPKNPGMENAPFALLCGICAFVLGFTYVTLEVRKIFADGVPDFVSVSSAENWGYTIAWLLYGLVLLGLGIGAKVRAIRLGSAIVIMLAVAKAFLFDMSELEGIWRALSFMGLGVALIGIGLVYQRLLFGPKPGSEQELKP</sequence>
<feature type="transmembrane region" description="Helical" evidence="2">
    <location>
        <begin position="403"/>
        <end position="422"/>
    </location>
</feature>
<evidence type="ECO:0008006" key="5">
    <source>
        <dbReference type="Google" id="ProtNLM"/>
    </source>
</evidence>
<feature type="transmembrane region" description="Helical" evidence="2">
    <location>
        <begin position="770"/>
        <end position="790"/>
    </location>
</feature>
<comment type="caution">
    <text evidence="3">The sequence shown here is derived from an EMBL/GenBank/DDBJ whole genome shotgun (WGS) entry which is preliminary data.</text>
</comment>
<feature type="transmembrane region" description="Helical" evidence="2">
    <location>
        <begin position="275"/>
        <end position="293"/>
    </location>
</feature>
<dbReference type="Pfam" id="PF10101">
    <property type="entry name" value="DUF2339"/>
    <property type="match status" value="1"/>
</dbReference>
<feature type="transmembrane region" description="Helical" evidence="2">
    <location>
        <begin position="677"/>
        <end position="694"/>
    </location>
</feature>
<evidence type="ECO:0000256" key="1">
    <source>
        <dbReference type="SAM" id="MobiDB-lite"/>
    </source>
</evidence>
<feature type="transmembrane region" description="Helical" evidence="2">
    <location>
        <begin position="916"/>
        <end position="934"/>
    </location>
</feature>
<feature type="transmembrane region" description="Helical" evidence="2">
    <location>
        <begin position="620"/>
        <end position="638"/>
    </location>
</feature>
<feature type="transmembrane region" description="Helical" evidence="2">
    <location>
        <begin position="55"/>
        <end position="80"/>
    </location>
</feature>
<feature type="transmembrane region" description="Helical" evidence="2">
    <location>
        <begin position="738"/>
        <end position="758"/>
    </location>
</feature>
<proteinExistence type="predicted"/>
<feature type="transmembrane region" description="Helical" evidence="2">
    <location>
        <begin position="810"/>
        <end position="829"/>
    </location>
</feature>
<feature type="transmembrane region" description="Helical" evidence="2">
    <location>
        <begin position="706"/>
        <end position="726"/>
    </location>
</feature>
<feature type="transmembrane region" description="Helical" evidence="2">
    <location>
        <begin position="940"/>
        <end position="960"/>
    </location>
</feature>
<evidence type="ECO:0000313" key="4">
    <source>
        <dbReference type="Proteomes" id="UP000237682"/>
    </source>
</evidence>
<dbReference type="AlphaFoldDB" id="A0A2S9QDH6"/>
<feature type="transmembrane region" description="Helical" evidence="2">
    <location>
        <begin position="322"/>
        <end position="339"/>
    </location>
</feature>
<feature type="transmembrane region" description="Helical" evidence="2">
    <location>
        <begin position="496"/>
        <end position="516"/>
    </location>
</feature>
<protein>
    <recommendedName>
        <fullName evidence="5">DUF2339 domain-containing protein</fullName>
    </recommendedName>
</protein>
<keyword evidence="2" id="KW-0812">Transmembrane</keyword>
<dbReference type="Proteomes" id="UP000237682">
    <property type="component" value="Unassembled WGS sequence"/>
</dbReference>
<gene>
    <name evidence="3" type="ORF">C5L14_12365</name>
</gene>
<feature type="transmembrane region" description="Helical" evidence="2">
    <location>
        <begin position="428"/>
        <end position="447"/>
    </location>
</feature>
<dbReference type="EMBL" id="PUEJ01000004">
    <property type="protein sequence ID" value="PRH87407.1"/>
    <property type="molecule type" value="Genomic_DNA"/>
</dbReference>
<feature type="transmembrane region" description="Helical" evidence="2">
    <location>
        <begin position="849"/>
        <end position="869"/>
    </location>
</feature>
<reference evidence="3 4" key="1">
    <citation type="submission" date="2018-02" db="EMBL/GenBank/DDBJ databases">
        <title>Whole genome sequencing of endophytic bacterium.</title>
        <authorList>
            <person name="Eedara R."/>
            <person name="Podile A.R."/>
        </authorList>
    </citation>
    <scope>NUCLEOTIDE SEQUENCE [LARGE SCALE GENOMIC DNA]</scope>
    <source>
        <strain evidence="3 4">RP1T</strain>
    </source>
</reference>
<feature type="transmembrane region" description="Helical" evidence="2">
    <location>
        <begin position="889"/>
        <end position="909"/>
    </location>
</feature>
<dbReference type="InterPro" id="IPR014600">
    <property type="entry name" value="UCP035905_mem"/>
</dbReference>
<evidence type="ECO:0000313" key="3">
    <source>
        <dbReference type="EMBL" id="PRH87407.1"/>
    </source>
</evidence>
<dbReference type="PANTHER" id="PTHR38434:SF1">
    <property type="entry name" value="BLL2549 PROTEIN"/>
    <property type="match status" value="1"/>
</dbReference>
<feature type="transmembrane region" description="Helical" evidence="2">
    <location>
        <begin position="645"/>
        <end position="665"/>
    </location>
</feature>
<dbReference type="PIRSF" id="PIRSF035905">
    <property type="entry name" value="UCP035905_mp"/>
    <property type="match status" value="1"/>
</dbReference>
<evidence type="ECO:0000256" key="2">
    <source>
        <dbReference type="SAM" id="Phobius"/>
    </source>
</evidence>
<keyword evidence="4" id="KW-1185">Reference proteome</keyword>
<dbReference type="InterPro" id="IPR019286">
    <property type="entry name" value="DUF2339_TM"/>
</dbReference>
<feature type="transmembrane region" description="Helical" evidence="2">
    <location>
        <begin position="528"/>
        <end position="550"/>
    </location>
</feature>
<dbReference type="PANTHER" id="PTHR38434">
    <property type="entry name" value="BLL2549 PROTEIN"/>
    <property type="match status" value="1"/>
</dbReference>
<keyword evidence="2" id="KW-0472">Membrane</keyword>
<feature type="transmembrane region" description="Helical" evidence="2">
    <location>
        <begin position="346"/>
        <end position="367"/>
    </location>
</feature>
<feature type="region of interest" description="Disordered" evidence="1">
    <location>
        <begin position="138"/>
        <end position="172"/>
    </location>
</feature>